<organism evidence="1 2">
    <name type="scientific">Phytophthora sojae (strain P6497)</name>
    <name type="common">Soybean stem and root rot agent</name>
    <name type="synonym">Phytophthora megasperma f. sp. glycines</name>
    <dbReference type="NCBI Taxonomy" id="1094619"/>
    <lineage>
        <taxon>Eukaryota</taxon>
        <taxon>Sar</taxon>
        <taxon>Stramenopiles</taxon>
        <taxon>Oomycota</taxon>
        <taxon>Peronosporomycetes</taxon>
        <taxon>Peronosporales</taxon>
        <taxon>Peronosporaceae</taxon>
        <taxon>Phytophthora</taxon>
    </lineage>
</organism>
<proteinExistence type="predicted"/>
<keyword evidence="2" id="KW-1185">Reference proteome</keyword>
<dbReference type="Proteomes" id="UP000002640">
    <property type="component" value="Unassembled WGS sequence"/>
</dbReference>
<protein>
    <recommendedName>
        <fullName evidence="3">Retrotransposon gag domain-containing protein</fullName>
    </recommendedName>
</protein>
<reference evidence="1 2" key="1">
    <citation type="journal article" date="2006" name="Science">
        <title>Phytophthora genome sequences uncover evolutionary origins and mechanisms of pathogenesis.</title>
        <authorList>
            <person name="Tyler B.M."/>
            <person name="Tripathy S."/>
            <person name="Zhang X."/>
            <person name="Dehal P."/>
            <person name="Jiang R.H."/>
            <person name="Aerts A."/>
            <person name="Arredondo F.D."/>
            <person name="Baxter L."/>
            <person name="Bensasson D."/>
            <person name="Beynon J.L."/>
            <person name="Chapman J."/>
            <person name="Damasceno C.M."/>
            <person name="Dorrance A.E."/>
            <person name="Dou D."/>
            <person name="Dickerman A.W."/>
            <person name="Dubchak I.L."/>
            <person name="Garbelotto M."/>
            <person name="Gijzen M."/>
            <person name="Gordon S.G."/>
            <person name="Govers F."/>
            <person name="Grunwald N.J."/>
            <person name="Huang W."/>
            <person name="Ivors K.L."/>
            <person name="Jones R.W."/>
            <person name="Kamoun S."/>
            <person name="Krampis K."/>
            <person name="Lamour K.H."/>
            <person name="Lee M.K."/>
            <person name="McDonald W.H."/>
            <person name="Medina M."/>
            <person name="Meijer H.J."/>
            <person name="Nordberg E.K."/>
            <person name="Maclean D.J."/>
            <person name="Ospina-Giraldo M.D."/>
            <person name="Morris P.F."/>
            <person name="Phuntumart V."/>
            <person name="Putnam N.H."/>
            <person name="Rash S."/>
            <person name="Rose J.K."/>
            <person name="Sakihama Y."/>
            <person name="Salamov A.A."/>
            <person name="Savidor A."/>
            <person name="Scheuring C.F."/>
            <person name="Smith B.M."/>
            <person name="Sobral B.W."/>
            <person name="Terry A."/>
            <person name="Torto-Alalibo T.A."/>
            <person name="Win J."/>
            <person name="Xu Z."/>
            <person name="Zhang H."/>
            <person name="Grigoriev I.V."/>
            <person name="Rokhsar D.S."/>
            <person name="Boore J.L."/>
        </authorList>
    </citation>
    <scope>NUCLEOTIDE SEQUENCE [LARGE SCALE GENOMIC DNA]</scope>
    <source>
        <strain evidence="1 2">P6497</strain>
    </source>
</reference>
<sequence length="224" mass="26147">MDMEDVEHLDEALRRMTATYFPKRPASKVRQYLWKTRKPSNMSVEEYVARLHQINELMQFLPPPNNRLTNHELREIVGSNMPAVWQKKYEERGQDYETLEELVNGGNSAEQKRSKKQGDAPRKWCEFHKSRSHDTRDCRAKNKIKEKAHFMDVEVTETCYNIEDGKTRLVRALASFGSSRSLCSYELLPDLRTLTRYTTKWLTKGAASRLLELLQCDSSSLISN</sequence>
<accession>G4YSX4</accession>
<gene>
    <name evidence="1" type="ORF">PHYSODRAFT_486215</name>
</gene>
<dbReference type="AlphaFoldDB" id="G4YSX4"/>
<evidence type="ECO:0000313" key="1">
    <source>
        <dbReference type="EMBL" id="EGZ25393.1"/>
    </source>
</evidence>
<name>G4YSX4_PHYSP</name>
<evidence type="ECO:0008006" key="3">
    <source>
        <dbReference type="Google" id="ProtNLM"/>
    </source>
</evidence>
<dbReference type="KEGG" id="psoj:PHYSODRAFT_486215"/>
<dbReference type="EMBL" id="JH159152">
    <property type="protein sequence ID" value="EGZ25393.1"/>
    <property type="molecule type" value="Genomic_DNA"/>
</dbReference>
<dbReference type="GeneID" id="20655983"/>
<dbReference type="InParanoid" id="G4YSX4"/>
<evidence type="ECO:0000313" key="2">
    <source>
        <dbReference type="Proteomes" id="UP000002640"/>
    </source>
</evidence>
<dbReference type="RefSeq" id="XP_009520681.1">
    <property type="nucleotide sequence ID" value="XM_009522386.1"/>
</dbReference>